<evidence type="ECO:0000256" key="1">
    <source>
        <dbReference type="SAM" id="MobiDB-lite"/>
    </source>
</evidence>
<gene>
    <name evidence="2" type="ORF">DQX05_17950</name>
</gene>
<sequence>MPHSARGAENKKRRSHPPRGASGDKLFEHKCLVTFTAYQLHNELETTTRPTATQYGIETYEHVSLLAYNPAQMLLVWLTTENASLIKVLSDFS</sequence>
<name>A0A3A3GEV7_PANTH</name>
<feature type="compositionally biased region" description="Basic and acidic residues" evidence="1">
    <location>
        <begin position="1"/>
        <end position="10"/>
    </location>
</feature>
<comment type="caution">
    <text evidence="2">The sequence shown here is derived from an EMBL/GenBank/DDBJ whole genome shotgun (WGS) entry which is preliminary data.</text>
</comment>
<evidence type="ECO:0000313" key="2">
    <source>
        <dbReference type="EMBL" id="RJG22276.1"/>
    </source>
</evidence>
<dbReference type="AlphaFoldDB" id="A0A3A3GEV7"/>
<protein>
    <submittedName>
        <fullName evidence="2">Uncharacterized protein</fullName>
    </submittedName>
</protein>
<dbReference type="Proteomes" id="UP000266177">
    <property type="component" value="Unassembled WGS sequence"/>
</dbReference>
<accession>A0A3A3GEV7</accession>
<organism evidence="2 3">
    <name type="scientific">Paenibacillus thiaminolyticus</name>
    <name type="common">Bacillus thiaminolyticus</name>
    <dbReference type="NCBI Taxonomy" id="49283"/>
    <lineage>
        <taxon>Bacteria</taxon>
        <taxon>Bacillati</taxon>
        <taxon>Bacillota</taxon>
        <taxon>Bacilli</taxon>
        <taxon>Bacillales</taxon>
        <taxon>Paenibacillaceae</taxon>
        <taxon>Paenibacillus</taxon>
    </lineage>
</organism>
<dbReference type="EMBL" id="QYZD01000017">
    <property type="protein sequence ID" value="RJG22276.1"/>
    <property type="molecule type" value="Genomic_DNA"/>
</dbReference>
<reference evidence="2 3" key="1">
    <citation type="submission" date="2018-09" db="EMBL/GenBank/DDBJ databases">
        <title>Paenibacillus SK2017-BO5.</title>
        <authorList>
            <person name="Piskunova J.V."/>
            <person name="Dubiley S.A."/>
            <person name="Severinov K.V."/>
        </authorList>
    </citation>
    <scope>NUCLEOTIDE SEQUENCE [LARGE SCALE GENOMIC DNA]</scope>
    <source>
        <strain evidence="2 3">BO5</strain>
    </source>
</reference>
<proteinExistence type="predicted"/>
<evidence type="ECO:0000313" key="3">
    <source>
        <dbReference type="Proteomes" id="UP000266177"/>
    </source>
</evidence>
<feature type="region of interest" description="Disordered" evidence="1">
    <location>
        <begin position="1"/>
        <end position="25"/>
    </location>
</feature>